<dbReference type="EMBL" id="JAUKTV010000008">
    <property type="protein sequence ID" value="KAK0732575.1"/>
    <property type="molecule type" value="Genomic_DNA"/>
</dbReference>
<proteinExistence type="predicted"/>
<sequence length="119" mass="13168">MRLHGPLLGGLTGLAGLVDVSYSQIHHIIPFLRPKPLGVGSASYLPLDGWMGFNKLEAMMTETMTARPAQQQQPNTSSVILPRWRCLRWMETTCNLSIMSRPPVVGAQRDGMREAVLNP</sequence>
<name>A0AA40EA95_9PEZI</name>
<gene>
    <name evidence="1" type="ORF">B0T21DRAFT_369235</name>
</gene>
<protein>
    <submittedName>
        <fullName evidence="1">Uncharacterized protein</fullName>
    </submittedName>
</protein>
<dbReference type="Proteomes" id="UP001172159">
    <property type="component" value="Unassembled WGS sequence"/>
</dbReference>
<evidence type="ECO:0000313" key="2">
    <source>
        <dbReference type="Proteomes" id="UP001172159"/>
    </source>
</evidence>
<reference evidence="1" key="1">
    <citation type="submission" date="2023-06" db="EMBL/GenBank/DDBJ databases">
        <title>Genome-scale phylogeny and comparative genomics of the fungal order Sordariales.</title>
        <authorList>
            <consortium name="Lawrence Berkeley National Laboratory"/>
            <person name="Hensen N."/>
            <person name="Bonometti L."/>
            <person name="Westerberg I."/>
            <person name="Brannstrom I.O."/>
            <person name="Guillou S."/>
            <person name="Cros-Aarteil S."/>
            <person name="Calhoun S."/>
            <person name="Haridas S."/>
            <person name="Kuo A."/>
            <person name="Mondo S."/>
            <person name="Pangilinan J."/>
            <person name="Riley R."/>
            <person name="Labutti K."/>
            <person name="Andreopoulos B."/>
            <person name="Lipzen A."/>
            <person name="Chen C."/>
            <person name="Yanf M."/>
            <person name="Daum C."/>
            <person name="Ng V."/>
            <person name="Clum A."/>
            <person name="Steindorff A."/>
            <person name="Ohm R."/>
            <person name="Martin F."/>
            <person name="Silar P."/>
            <person name="Natvig D."/>
            <person name="Lalanne C."/>
            <person name="Gautier V."/>
            <person name="Ament-Velasquez S.L."/>
            <person name="Kruys A."/>
            <person name="Hutchinson M.I."/>
            <person name="Powell A.J."/>
            <person name="Barry K."/>
            <person name="Miller A.N."/>
            <person name="Grigoriev I.V."/>
            <person name="Debuchy R."/>
            <person name="Gladieux P."/>
            <person name="Thoren M.H."/>
            <person name="Johannesson H."/>
        </authorList>
    </citation>
    <scope>NUCLEOTIDE SEQUENCE</scope>
    <source>
        <strain evidence="1">CBS 540.89</strain>
    </source>
</reference>
<comment type="caution">
    <text evidence="1">The sequence shown here is derived from an EMBL/GenBank/DDBJ whole genome shotgun (WGS) entry which is preliminary data.</text>
</comment>
<accession>A0AA40EA95</accession>
<organism evidence="1 2">
    <name type="scientific">Apiosordaria backusii</name>
    <dbReference type="NCBI Taxonomy" id="314023"/>
    <lineage>
        <taxon>Eukaryota</taxon>
        <taxon>Fungi</taxon>
        <taxon>Dikarya</taxon>
        <taxon>Ascomycota</taxon>
        <taxon>Pezizomycotina</taxon>
        <taxon>Sordariomycetes</taxon>
        <taxon>Sordariomycetidae</taxon>
        <taxon>Sordariales</taxon>
        <taxon>Lasiosphaeriaceae</taxon>
        <taxon>Apiosordaria</taxon>
    </lineage>
</organism>
<dbReference type="AlphaFoldDB" id="A0AA40EA95"/>
<evidence type="ECO:0000313" key="1">
    <source>
        <dbReference type="EMBL" id="KAK0732575.1"/>
    </source>
</evidence>
<keyword evidence="2" id="KW-1185">Reference proteome</keyword>